<evidence type="ECO:0000313" key="2">
    <source>
        <dbReference type="Proteomes" id="UP000711047"/>
    </source>
</evidence>
<name>A0ABX2DHR9_9BACL</name>
<accession>A0ABX2DHR9</accession>
<proteinExistence type="predicted"/>
<dbReference type="InterPro" id="IPR018597">
    <property type="entry name" value="Phage_Tuc2009_YjcQ"/>
</dbReference>
<sequence>MEEKEQIYAILKRIEAGQPVNQEVMELEAEAFADIMEELVDSRMVENVTVSRSGSGVVTVKNAAIKLTRRGLDFILLKESGRI</sequence>
<protein>
    <submittedName>
        <fullName evidence="1">Uncharacterized protein</fullName>
    </submittedName>
</protein>
<organism evidence="1 2">
    <name type="scientific">Paenibacillus tritici</name>
    <dbReference type="NCBI Taxonomy" id="1873425"/>
    <lineage>
        <taxon>Bacteria</taxon>
        <taxon>Bacillati</taxon>
        <taxon>Bacillota</taxon>
        <taxon>Bacilli</taxon>
        <taxon>Bacillales</taxon>
        <taxon>Paenibacillaceae</taxon>
        <taxon>Paenibacillus</taxon>
    </lineage>
</organism>
<evidence type="ECO:0000313" key="1">
    <source>
        <dbReference type="EMBL" id="NQX44060.1"/>
    </source>
</evidence>
<dbReference type="RefSeq" id="WP_173126830.1">
    <property type="nucleotide sequence ID" value="NZ_JABMKX010000001.1"/>
</dbReference>
<reference evidence="1 2" key="1">
    <citation type="submission" date="2020-05" db="EMBL/GenBank/DDBJ databases">
        <title>Paenibacillus glebae, sp. nov., Paenibacillus humi sp. nov., Paenibacillus pedi sp. nov., Paenibacillus terrestris sp. nov. and Paenibacillus terricola sp. nov., isolated from a forest top soil sample.</title>
        <authorList>
            <person name="Qi S."/>
            <person name="Carlier A."/>
            <person name="Cnockaert M."/>
            <person name="Vandamme P."/>
        </authorList>
    </citation>
    <scope>NUCLEOTIDE SEQUENCE [LARGE SCALE GENOMIC DNA]</scope>
    <source>
        <strain evidence="1 2">LMG 29502</strain>
    </source>
</reference>
<gene>
    <name evidence="1" type="ORF">HQN87_01845</name>
</gene>
<dbReference type="Pfam" id="PF09639">
    <property type="entry name" value="YjcQ"/>
    <property type="match status" value="1"/>
</dbReference>
<comment type="caution">
    <text evidence="1">The sequence shown here is derived from an EMBL/GenBank/DDBJ whole genome shotgun (WGS) entry which is preliminary data.</text>
</comment>
<dbReference type="InterPro" id="IPR036388">
    <property type="entry name" value="WH-like_DNA-bd_sf"/>
</dbReference>
<keyword evidence="2" id="KW-1185">Reference proteome</keyword>
<dbReference type="EMBL" id="JABMKX010000001">
    <property type="protein sequence ID" value="NQX44060.1"/>
    <property type="molecule type" value="Genomic_DNA"/>
</dbReference>
<dbReference type="Proteomes" id="UP000711047">
    <property type="component" value="Unassembled WGS sequence"/>
</dbReference>
<dbReference type="Gene3D" id="1.10.10.10">
    <property type="entry name" value="Winged helix-like DNA-binding domain superfamily/Winged helix DNA-binding domain"/>
    <property type="match status" value="1"/>
</dbReference>